<dbReference type="Pfam" id="PF24681">
    <property type="entry name" value="Kelch_KLHDC2_KLHL20_DRC7"/>
    <property type="match status" value="1"/>
</dbReference>
<name>A0A8J2MRF8_9BILA</name>
<dbReference type="Gene3D" id="2.120.10.80">
    <property type="entry name" value="Kelch-type beta propeller"/>
    <property type="match status" value="1"/>
</dbReference>
<gene>
    <name evidence="1" type="ORF">CJOHNSTONI_LOCUS7284</name>
</gene>
<keyword evidence="2" id="KW-1185">Reference proteome</keyword>
<dbReference type="GO" id="GO:0003682">
    <property type="term" value="F:chromatin binding"/>
    <property type="evidence" value="ECO:0007669"/>
    <property type="project" value="InterPro"/>
</dbReference>
<dbReference type="Proteomes" id="UP000746747">
    <property type="component" value="Unassembled WGS sequence"/>
</dbReference>
<comment type="caution">
    <text evidence="1">The sequence shown here is derived from an EMBL/GenBank/DDBJ whole genome shotgun (WGS) entry which is preliminary data.</text>
</comment>
<dbReference type="AlphaFoldDB" id="A0A8J2MRF8"/>
<dbReference type="InterPro" id="IPR015915">
    <property type="entry name" value="Kelch-typ_b-propeller"/>
</dbReference>
<sequence>MACWIATLYGGPKRSNQAAVAIEHKIYCFGGCRCIHEESSDQIIETFGVHVLNTIDYRWKLVETTAFQPNLSEQLLDGSGKPYQAYGEIPPLRVGHTVVVHQGMVYMWGGCCPDTNMMCSKMYRFDPEQRIWSVIPSASDTPSPRARHTAVVYNDMMLVYGGIESDRTNGRTM</sequence>
<dbReference type="PANTHER" id="PTHR46461:SF1">
    <property type="entry name" value="KELCH DOMAIN-CONTAINING PROTEIN 3"/>
    <property type="match status" value="1"/>
</dbReference>
<evidence type="ECO:0000313" key="1">
    <source>
        <dbReference type="EMBL" id="CAG9537474.1"/>
    </source>
</evidence>
<proteinExistence type="predicted"/>
<accession>A0A8J2MRF8</accession>
<dbReference type="GO" id="GO:0005737">
    <property type="term" value="C:cytoplasm"/>
    <property type="evidence" value="ECO:0007669"/>
    <property type="project" value="TreeGrafter"/>
</dbReference>
<evidence type="ECO:0000313" key="2">
    <source>
        <dbReference type="Proteomes" id="UP000746747"/>
    </source>
</evidence>
<dbReference type="OrthoDB" id="432528at2759"/>
<dbReference type="SUPFAM" id="SSF117281">
    <property type="entry name" value="Kelch motif"/>
    <property type="match status" value="1"/>
</dbReference>
<protein>
    <submittedName>
        <fullName evidence="1">Uncharacterized protein</fullName>
    </submittedName>
</protein>
<dbReference type="EMBL" id="CAKAEH010001549">
    <property type="protein sequence ID" value="CAG9537474.1"/>
    <property type="molecule type" value="Genomic_DNA"/>
</dbReference>
<dbReference type="InterPro" id="IPR052637">
    <property type="entry name" value="KLHDC3-like"/>
</dbReference>
<reference evidence="1" key="1">
    <citation type="submission" date="2021-09" db="EMBL/GenBank/DDBJ databases">
        <authorList>
            <consortium name="Pathogen Informatics"/>
        </authorList>
    </citation>
    <scope>NUCLEOTIDE SEQUENCE</scope>
</reference>
<dbReference type="PANTHER" id="PTHR46461">
    <property type="entry name" value="KELCH DOMAIN-CONTAINING PROTEIN 3"/>
    <property type="match status" value="1"/>
</dbReference>
<organism evidence="1 2">
    <name type="scientific">Cercopithifilaria johnstoni</name>
    <dbReference type="NCBI Taxonomy" id="2874296"/>
    <lineage>
        <taxon>Eukaryota</taxon>
        <taxon>Metazoa</taxon>
        <taxon>Ecdysozoa</taxon>
        <taxon>Nematoda</taxon>
        <taxon>Chromadorea</taxon>
        <taxon>Rhabditida</taxon>
        <taxon>Spirurina</taxon>
        <taxon>Spiruromorpha</taxon>
        <taxon>Filarioidea</taxon>
        <taxon>Onchocercidae</taxon>
        <taxon>Cercopithifilaria</taxon>
    </lineage>
</organism>